<keyword evidence="3 7" id="KW-0540">Nuclease</keyword>
<dbReference type="EMBL" id="BPFZ01000007">
    <property type="protein sequence ID" value="GIU67221.1"/>
    <property type="molecule type" value="Genomic_DNA"/>
</dbReference>
<evidence type="ECO:0000313" key="9">
    <source>
        <dbReference type="EMBL" id="GIU67221.1"/>
    </source>
</evidence>
<dbReference type="NCBIfam" id="TIGR00188">
    <property type="entry name" value="rnpA"/>
    <property type="match status" value="1"/>
</dbReference>
<dbReference type="PANTHER" id="PTHR33992">
    <property type="entry name" value="RIBONUCLEASE P PROTEIN COMPONENT"/>
    <property type="match status" value="1"/>
</dbReference>
<keyword evidence="2 7" id="KW-0819">tRNA processing</keyword>
<name>A0ABQ4PW76_9PROT</name>
<dbReference type="InterPro" id="IPR020568">
    <property type="entry name" value="Ribosomal_Su5_D2-typ_SF"/>
</dbReference>
<dbReference type="PROSITE" id="PS00648">
    <property type="entry name" value="RIBONUCLEASE_P"/>
    <property type="match status" value="1"/>
</dbReference>
<evidence type="ECO:0000256" key="5">
    <source>
        <dbReference type="ARBA" id="ARBA00022801"/>
    </source>
</evidence>
<keyword evidence="5 7" id="KW-0378">Hydrolase</keyword>
<dbReference type="SUPFAM" id="SSF54211">
    <property type="entry name" value="Ribosomal protein S5 domain 2-like"/>
    <property type="match status" value="1"/>
</dbReference>
<dbReference type="InterPro" id="IPR020539">
    <property type="entry name" value="RNase_P_CS"/>
</dbReference>
<evidence type="ECO:0000256" key="6">
    <source>
        <dbReference type="ARBA" id="ARBA00022884"/>
    </source>
</evidence>
<protein>
    <recommendedName>
        <fullName evidence="7 8">Ribonuclease P protein component</fullName>
        <shortName evidence="7">RNase P protein</shortName>
        <shortName evidence="7">RNaseP protein</shortName>
        <ecNumber evidence="7 8">3.1.26.5</ecNumber>
    </recommendedName>
    <alternativeName>
        <fullName evidence="7">Protein C5</fullName>
    </alternativeName>
</protein>
<reference evidence="9" key="2">
    <citation type="journal article" date="2023" name="ISME Commun">
        <title>Characterization of a bloom-associated alphaproteobacterial lineage, 'Candidatus Phycosocius': insights into freshwater algal-bacterial interactions.</title>
        <authorList>
            <person name="Tanabe Y."/>
            <person name="Yamaguchi H."/>
            <person name="Yoshida M."/>
            <person name="Kai A."/>
            <person name="Okazaki Y."/>
        </authorList>
    </citation>
    <scope>NUCLEOTIDE SEQUENCE</scope>
    <source>
        <strain evidence="9">BOTRYCO-1</strain>
    </source>
</reference>
<comment type="caution">
    <text evidence="9">The sequence shown here is derived from an EMBL/GenBank/DDBJ whole genome shotgun (WGS) entry which is preliminary data.</text>
</comment>
<dbReference type="HAMAP" id="MF_00227">
    <property type="entry name" value="RNase_P"/>
    <property type="match status" value="1"/>
</dbReference>
<dbReference type="InterPro" id="IPR000100">
    <property type="entry name" value="RNase_P"/>
</dbReference>
<comment type="similarity">
    <text evidence="7">Belongs to the RnpA family.</text>
</comment>
<reference evidence="9" key="1">
    <citation type="submission" date="2021-05" db="EMBL/GenBank/DDBJ databases">
        <authorList>
            <person name="Tanabe Y."/>
        </authorList>
    </citation>
    <scope>NUCLEOTIDE SEQUENCE</scope>
    <source>
        <strain evidence="9">BOTRYCO-1</strain>
    </source>
</reference>
<evidence type="ECO:0000256" key="1">
    <source>
        <dbReference type="ARBA" id="ARBA00002663"/>
    </source>
</evidence>
<evidence type="ECO:0000256" key="7">
    <source>
        <dbReference type="HAMAP-Rule" id="MF_00227"/>
    </source>
</evidence>
<dbReference type="PANTHER" id="PTHR33992:SF1">
    <property type="entry name" value="RIBONUCLEASE P PROTEIN COMPONENT"/>
    <property type="match status" value="1"/>
</dbReference>
<evidence type="ECO:0000256" key="3">
    <source>
        <dbReference type="ARBA" id="ARBA00022722"/>
    </source>
</evidence>
<keyword evidence="6 7" id="KW-0694">RNA-binding</keyword>
<dbReference type="RefSeq" id="WP_284360013.1">
    <property type="nucleotide sequence ID" value="NZ_BPFZ01000007.1"/>
</dbReference>
<evidence type="ECO:0000256" key="8">
    <source>
        <dbReference type="NCBIfam" id="TIGR00188"/>
    </source>
</evidence>
<accession>A0ABQ4PW76</accession>
<dbReference type="Proteomes" id="UP001161064">
    <property type="component" value="Unassembled WGS sequence"/>
</dbReference>
<dbReference type="InterPro" id="IPR014721">
    <property type="entry name" value="Ribsml_uS5_D2-typ_fold_subgr"/>
</dbReference>
<evidence type="ECO:0000313" key="10">
    <source>
        <dbReference type="Proteomes" id="UP001161064"/>
    </source>
</evidence>
<keyword evidence="4 7" id="KW-0255">Endonuclease</keyword>
<gene>
    <name evidence="7 9" type="primary">rnpA</name>
    <name evidence="9" type="ORF">PsB1_1375</name>
</gene>
<evidence type="ECO:0000256" key="4">
    <source>
        <dbReference type="ARBA" id="ARBA00022759"/>
    </source>
</evidence>
<dbReference type="EC" id="3.1.26.5" evidence="7 8"/>
<evidence type="ECO:0000256" key="2">
    <source>
        <dbReference type="ARBA" id="ARBA00022694"/>
    </source>
</evidence>
<organism evidence="9 10">
    <name type="scientific">Candidatus Phycosocius spiralis</name>
    <dbReference type="NCBI Taxonomy" id="2815099"/>
    <lineage>
        <taxon>Bacteria</taxon>
        <taxon>Pseudomonadati</taxon>
        <taxon>Pseudomonadota</taxon>
        <taxon>Alphaproteobacteria</taxon>
        <taxon>Caulobacterales</taxon>
        <taxon>Caulobacterales incertae sedis</taxon>
        <taxon>Candidatus Phycosocius</taxon>
    </lineage>
</organism>
<sequence length="134" mass="14703">MSNGSDFYALQIDRLRKRPQFLRVAQGAKASGRYVSLQVCRSDDSPSQQALARFGLTASKKVGNAVLRNRARRRLRSAMLQLLSVHGRPGFDYVAVARTASVTADWPALLDDLTALFVKLSSRLATAHTTAETP</sequence>
<comment type="subunit">
    <text evidence="7">Consists of a catalytic RNA component (M1 or rnpB) and a protein subunit.</text>
</comment>
<dbReference type="Pfam" id="PF00825">
    <property type="entry name" value="Ribonuclease_P"/>
    <property type="match status" value="1"/>
</dbReference>
<comment type="function">
    <text evidence="1 7">RNaseP catalyzes the removal of the 5'-leader sequence from pre-tRNA to produce the mature 5'-terminus. It can also cleave other RNA substrates such as 4.5S RNA. The protein component plays an auxiliary but essential role in vivo by binding to the 5'-leader sequence and broadening the substrate specificity of the ribozyme.</text>
</comment>
<comment type="catalytic activity">
    <reaction evidence="7">
        <text>Endonucleolytic cleavage of RNA, removing 5'-extranucleotides from tRNA precursor.</text>
        <dbReference type="EC" id="3.1.26.5"/>
    </reaction>
</comment>
<proteinExistence type="inferred from homology"/>
<keyword evidence="10" id="KW-1185">Reference proteome</keyword>
<dbReference type="Gene3D" id="3.30.230.10">
    <property type="match status" value="1"/>
</dbReference>